<dbReference type="RefSeq" id="WP_053222467.1">
    <property type="nucleotide sequence ID" value="NZ_JSVA01000005.1"/>
</dbReference>
<dbReference type="AlphaFoldDB" id="A0A0L8AMT1"/>
<dbReference type="OrthoDB" id="9809773at2"/>
<dbReference type="Gene3D" id="1.20.120.1630">
    <property type="match status" value="1"/>
</dbReference>
<evidence type="ECO:0000313" key="7">
    <source>
        <dbReference type="EMBL" id="KOF03788.1"/>
    </source>
</evidence>
<evidence type="ECO:0000256" key="1">
    <source>
        <dbReference type="ARBA" id="ARBA00004141"/>
    </source>
</evidence>
<dbReference type="InterPro" id="IPR009915">
    <property type="entry name" value="NnrU_dom"/>
</dbReference>
<comment type="subcellular location">
    <subcellularLocation>
        <location evidence="1">Membrane</location>
        <topology evidence="1">Multi-pass membrane protein</topology>
    </subcellularLocation>
</comment>
<gene>
    <name evidence="7" type="ORF">OB69_04300</name>
</gene>
<dbReference type="GO" id="GO:0016020">
    <property type="term" value="C:membrane"/>
    <property type="evidence" value="ECO:0007669"/>
    <property type="project" value="UniProtKB-SubCell"/>
</dbReference>
<dbReference type="Proteomes" id="UP000036908">
    <property type="component" value="Unassembled WGS sequence"/>
</dbReference>
<feature type="transmembrane region" description="Helical" evidence="5">
    <location>
        <begin position="71"/>
        <end position="87"/>
    </location>
</feature>
<evidence type="ECO:0000256" key="5">
    <source>
        <dbReference type="SAM" id="Phobius"/>
    </source>
</evidence>
<evidence type="ECO:0000256" key="4">
    <source>
        <dbReference type="ARBA" id="ARBA00023136"/>
    </source>
</evidence>
<feature type="domain" description="NnrU" evidence="6">
    <location>
        <begin position="8"/>
        <end position="172"/>
    </location>
</feature>
<evidence type="ECO:0000313" key="8">
    <source>
        <dbReference type="Proteomes" id="UP000036908"/>
    </source>
</evidence>
<evidence type="ECO:0000259" key="6">
    <source>
        <dbReference type="Pfam" id="PF07298"/>
    </source>
</evidence>
<organism evidence="7 8">
    <name type="scientific">Roseivirga seohaensis subsp. aquiponti</name>
    <dbReference type="NCBI Taxonomy" id="1566026"/>
    <lineage>
        <taxon>Bacteria</taxon>
        <taxon>Pseudomonadati</taxon>
        <taxon>Bacteroidota</taxon>
        <taxon>Cytophagia</taxon>
        <taxon>Cytophagales</taxon>
        <taxon>Roseivirgaceae</taxon>
        <taxon>Roseivirga</taxon>
    </lineage>
</organism>
<dbReference type="PANTHER" id="PTHR12714">
    <property type="entry name" value="PROTEIN-S ISOPRENYLCYSTEINE O-METHYLTRANSFERASE"/>
    <property type="match status" value="1"/>
</dbReference>
<keyword evidence="2 5" id="KW-0812">Transmembrane</keyword>
<comment type="caution">
    <text evidence="7">The sequence shown here is derived from an EMBL/GenBank/DDBJ whole genome shotgun (WGS) entry which is preliminary data.</text>
</comment>
<dbReference type="PANTHER" id="PTHR12714:SF9">
    <property type="entry name" value="PROTEIN-S-ISOPRENYLCYSTEINE O-METHYLTRANSFERASE"/>
    <property type="match status" value="1"/>
</dbReference>
<dbReference type="PATRIC" id="fig|1566026.4.peg.2683"/>
<name>A0A0L8AMT1_9BACT</name>
<evidence type="ECO:0000256" key="3">
    <source>
        <dbReference type="ARBA" id="ARBA00022989"/>
    </source>
</evidence>
<feature type="transmembrane region" description="Helical" evidence="5">
    <location>
        <begin position="39"/>
        <end position="65"/>
    </location>
</feature>
<sequence length="192" mass="21943">MLLNHLIFFGCWALFYTIHSLLASNGIKSKVALNPTTYRLIYSLFSTLSFAFILLLGASIYSAFVLPPSPITTYIGLMLATFGLFVIKRSFRNYSLRVFLGLKKESQSDQTLKKDKLQSKIRHPLYTGTILLFLGYFIYNPLLVNLVSLVALLAYLPFGIRLEEKKLIQQFGDEYLEYKKSTPALFPKIKFS</sequence>
<keyword evidence="3 5" id="KW-1133">Transmembrane helix</keyword>
<accession>A0A0L8AMT1</accession>
<protein>
    <recommendedName>
        <fullName evidence="6">NnrU domain-containing protein</fullName>
    </recommendedName>
</protein>
<keyword evidence="8" id="KW-1185">Reference proteome</keyword>
<dbReference type="Pfam" id="PF07298">
    <property type="entry name" value="NnrU"/>
    <property type="match status" value="1"/>
</dbReference>
<dbReference type="GO" id="GO:0016740">
    <property type="term" value="F:transferase activity"/>
    <property type="evidence" value="ECO:0007669"/>
    <property type="project" value="UniProtKB-ARBA"/>
</dbReference>
<keyword evidence="4 5" id="KW-0472">Membrane</keyword>
<feature type="transmembrane region" description="Helical" evidence="5">
    <location>
        <begin position="6"/>
        <end position="27"/>
    </location>
</feature>
<evidence type="ECO:0000256" key="2">
    <source>
        <dbReference type="ARBA" id="ARBA00022692"/>
    </source>
</evidence>
<dbReference type="EMBL" id="JSVA01000005">
    <property type="protein sequence ID" value="KOF03788.1"/>
    <property type="molecule type" value="Genomic_DNA"/>
</dbReference>
<proteinExistence type="predicted"/>
<reference evidence="8" key="1">
    <citation type="submission" date="2014-11" db="EMBL/GenBank/DDBJ databases">
        <title>Genome sequencing of Roseivirga sp. D-25.</title>
        <authorList>
            <person name="Selvaratnam C."/>
            <person name="Thevarajoo S."/>
            <person name="Goh K.M."/>
            <person name="Eee R."/>
            <person name="Chan K.-G."/>
            <person name="Chong C.S."/>
        </authorList>
    </citation>
    <scope>NUCLEOTIDE SEQUENCE [LARGE SCALE GENOMIC DNA]</scope>
    <source>
        <strain evidence="8">D-25</strain>
    </source>
</reference>